<accession>A0A4D4J2Z9</accession>
<comment type="caution">
    <text evidence="3">The sequence shown here is derived from an EMBL/GenBank/DDBJ whole genome shotgun (WGS) entry which is preliminary data.</text>
</comment>
<dbReference type="EMBL" id="BJFL01000002">
    <property type="protein sequence ID" value="GDY29009.1"/>
    <property type="molecule type" value="Genomic_DNA"/>
</dbReference>
<evidence type="ECO:0000256" key="2">
    <source>
        <dbReference type="SAM" id="Phobius"/>
    </source>
</evidence>
<proteinExistence type="predicted"/>
<feature type="transmembrane region" description="Helical" evidence="2">
    <location>
        <begin position="139"/>
        <end position="157"/>
    </location>
</feature>
<dbReference type="Proteomes" id="UP000298860">
    <property type="component" value="Unassembled WGS sequence"/>
</dbReference>
<gene>
    <name evidence="3" type="ORF">GTS_06420</name>
</gene>
<sequence>MDASTLATTVVRIITAIATRPPGDDAAGSVARELYEFVRNNIAGSARGRQVLEQFEQHPGEPLLHDALRDTVAGLVRNDPDLSQRLERMTARYHATQGGAGTITGDQRNLSVNTVSGVRGRNQISIGPMTITNNRQARISLAVVGVVVVLLLGWGAYGVVNVFTGGSGGTPAGAEPAEHAAAGVAPDGSSPQGSGSDAGRATHESVDLRYTPSLGDPMETHFDVTIQFGQPGSDTTSCNFAPPPGTTTVPFTLTTVNRNTTGNLDTVPQTKIRSLAPSAIVYLASPSCEPLTDTIYGFWPGPRQERTVDLVLVGVPRNALATAGVEITFGLVNPLRSESDPPPTEKVVRATA</sequence>
<name>A0A4D4J2Z9_9PSEU</name>
<evidence type="ECO:0000313" key="3">
    <source>
        <dbReference type="EMBL" id="GDY29009.1"/>
    </source>
</evidence>
<evidence type="ECO:0000313" key="4">
    <source>
        <dbReference type="Proteomes" id="UP000298860"/>
    </source>
</evidence>
<keyword evidence="2" id="KW-0472">Membrane</keyword>
<dbReference type="AlphaFoldDB" id="A0A4D4J2Z9"/>
<dbReference type="OrthoDB" id="4096856at2"/>
<keyword evidence="2" id="KW-0812">Transmembrane</keyword>
<protein>
    <submittedName>
        <fullName evidence="3">Uncharacterized protein</fullName>
    </submittedName>
</protein>
<reference evidence="4" key="1">
    <citation type="submission" date="2019-04" db="EMBL/GenBank/DDBJ databases">
        <title>Draft genome sequence of Pseudonocardiaceae bacterium SL3-2-4.</title>
        <authorList>
            <person name="Ningsih F."/>
            <person name="Yokota A."/>
            <person name="Sakai Y."/>
            <person name="Nanatani K."/>
            <person name="Yabe S."/>
            <person name="Oetari A."/>
            <person name="Sjamsuridzal W."/>
        </authorList>
    </citation>
    <scope>NUCLEOTIDE SEQUENCE [LARGE SCALE GENOMIC DNA]</scope>
    <source>
        <strain evidence="4">SL3-2-4</strain>
    </source>
</reference>
<organism evidence="3 4">
    <name type="scientific">Gandjariella thermophila</name>
    <dbReference type="NCBI Taxonomy" id="1931992"/>
    <lineage>
        <taxon>Bacteria</taxon>
        <taxon>Bacillati</taxon>
        <taxon>Actinomycetota</taxon>
        <taxon>Actinomycetes</taxon>
        <taxon>Pseudonocardiales</taxon>
        <taxon>Pseudonocardiaceae</taxon>
        <taxon>Gandjariella</taxon>
    </lineage>
</organism>
<evidence type="ECO:0000256" key="1">
    <source>
        <dbReference type="SAM" id="MobiDB-lite"/>
    </source>
</evidence>
<keyword evidence="2" id="KW-1133">Transmembrane helix</keyword>
<keyword evidence="4" id="KW-1185">Reference proteome</keyword>
<feature type="compositionally biased region" description="Low complexity" evidence="1">
    <location>
        <begin position="172"/>
        <end position="199"/>
    </location>
</feature>
<feature type="region of interest" description="Disordered" evidence="1">
    <location>
        <begin position="172"/>
        <end position="203"/>
    </location>
</feature>
<dbReference type="RefSeq" id="WP_137812189.1">
    <property type="nucleotide sequence ID" value="NZ_BJFL01000002.1"/>
</dbReference>